<accession>A0ABV0Y7Q5</accession>
<proteinExistence type="predicted"/>
<dbReference type="PANTHER" id="PTHR33104:SF2">
    <property type="entry name" value="CXC3 LIKE CYSTEINE CLUSTER DOMAIN-CONTAINING PROTEIN"/>
    <property type="match status" value="1"/>
</dbReference>
<name>A0ABV0Y7Q5_9TELE</name>
<comment type="caution">
    <text evidence="1">The sequence shown here is derived from an EMBL/GenBank/DDBJ whole genome shotgun (WGS) entry which is preliminary data.</text>
</comment>
<evidence type="ECO:0000313" key="1">
    <source>
        <dbReference type="EMBL" id="MEQ2289695.1"/>
    </source>
</evidence>
<dbReference type="EMBL" id="JAHRIP010024307">
    <property type="protein sequence ID" value="MEQ2289695.1"/>
    <property type="molecule type" value="Genomic_DNA"/>
</dbReference>
<dbReference type="PANTHER" id="PTHR33104">
    <property type="entry name" value="SI:DKEY-29D5.2"/>
    <property type="match status" value="1"/>
</dbReference>
<protein>
    <submittedName>
        <fullName evidence="1">Uncharacterized protein</fullName>
    </submittedName>
</protein>
<reference evidence="1 2" key="1">
    <citation type="submission" date="2021-06" db="EMBL/GenBank/DDBJ databases">
        <authorList>
            <person name="Palmer J.M."/>
        </authorList>
    </citation>
    <scope>NUCLEOTIDE SEQUENCE [LARGE SCALE GENOMIC DNA]</scope>
    <source>
        <strain evidence="1 2">AS_MEX2019</strain>
        <tissue evidence="1">Muscle</tissue>
    </source>
</reference>
<organism evidence="1 2">
    <name type="scientific">Ameca splendens</name>
    <dbReference type="NCBI Taxonomy" id="208324"/>
    <lineage>
        <taxon>Eukaryota</taxon>
        <taxon>Metazoa</taxon>
        <taxon>Chordata</taxon>
        <taxon>Craniata</taxon>
        <taxon>Vertebrata</taxon>
        <taxon>Euteleostomi</taxon>
        <taxon>Actinopterygii</taxon>
        <taxon>Neopterygii</taxon>
        <taxon>Teleostei</taxon>
        <taxon>Neoteleostei</taxon>
        <taxon>Acanthomorphata</taxon>
        <taxon>Ovalentaria</taxon>
        <taxon>Atherinomorphae</taxon>
        <taxon>Cyprinodontiformes</taxon>
        <taxon>Goodeidae</taxon>
        <taxon>Ameca</taxon>
    </lineage>
</organism>
<dbReference type="Proteomes" id="UP001469553">
    <property type="component" value="Unassembled WGS sequence"/>
</dbReference>
<sequence length="272" mass="31408">MLTLMTMCWNQLKLEHLATSLTRRYQKATKALQTQFQNLESLRIEFSVSDSQLGDWVSDVKEWAEATTSTTDADSLVGRIEVLVASIIRRSQRLYKDTDGNKAPAKILRKIREEKGILTLAVEKYNRMVPETEILCLEEILSGDPVWPWQQPHSDSVCLTIKRRAFDGIMTVRRLEEEKRILVREMDHHWKSLLAYEDTLKKLSYLFSSGSFKSWSCPLTDEGLKGLQSIILRQRKQVKQVKLQARERYLHALSGAENVNFDPASDDEVYSN</sequence>
<evidence type="ECO:0000313" key="2">
    <source>
        <dbReference type="Proteomes" id="UP001469553"/>
    </source>
</evidence>
<gene>
    <name evidence="1" type="ORF">AMECASPLE_035897</name>
</gene>
<keyword evidence="2" id="KW-1185">Reference proteome</keyword>